<feature type="domain" description="Mur ligase C-terminal" evidence="11">
    <location>
        <begin position="337"/>
        <end position="467"/>
    </location>
</feature>
<evidence type="ECO:0000313" key="14">
    <source>
        <dbReference type="Proteomes" id="UP000321638"/>
    </source>
</evidence>
<comment type="function">
    <text evidence="7">Catalyzes the addition of meso-diaminopimelic acid to the nucleotide precursor UDP-N-acetylmuramoyl-L-alanyl-D-glutamate (UMAG) in the biosynthesis of bacterial cell-wall peptidoglycan.</text>
</comment>
<evidence type="ECO:0000256" key="3">
    <source>
        <dbReference type="ARBA" id="ARBA00022960"/>
    </source>
</evidence>
<dbReference type="GO" id="GO:0071555">
    <property type="term" value="P:cell wall organization"/>
    <property type="evidence" value="ECO:0007669"/>
    <property type="project" value="UniProtKB-KW"/>
</dbReference>
<keyword evidence="7" id="KW-0067">ATP-binding</keyword>
<comment type="cofactor">
    <cofactor evidence="7">
        <name>Mg(2+)</name>
        <dbReference type="ChEBI" id="CHEBI:18420"/>
    </cofactor>
</comment>
<dbReference type="SUPFAM" id="SSF53623">
    <property type="entry name" value="MurD-like peptide ligases, catalytic domain"/>
    <property type="match status" value="1"/>
</dbReference>
<feature type="binding site" evidence="7">
    <location>
        <position position="191"/>
    </location>
    <ligand>
        <name>UDP-N-acetyl-alpha-D-muramoyl-L-alanyl-D-glutamate</name>
        <dbReference type="ChEBI" id="CHEBI:83900"/>
    </ligand>
</feature>
<keyword evidence="7" id="KW-0547">Nucleotide-binding</keyword>
<dbReference type="GO" id="GO:0008765">
    <property type="term" value="F:UDP-N-acetylmuramoylalanyl-D-glutamate-2,6-diaminopimelate ligase activity"/>
    <property type="evidence" value="ECO:0007669"/>
    <property type="project" value="UniProtKB-UniRule"/>
</dbReference>
<dbReference type="InterPro" id="IPR036565">
    <property type="entry name" value="Mur-like_cat_sf"/>
</dbReference>
<sequence>MRLSELLRQSDADTGAMPPMPRDPEIVGITADSRAARAGWLFVALPGSKADGAAFARQAVAAGAVAVLAGEAADLPALPETVVVVRDSEPRRRLARLAAAFAGQQPRVIVAVTGTSGKTSVAEFARQMFAGAGFPAASLGTLGIVSPVLTTPPGLTTPDPVLLHRDLATLAHGGVHYVAMEASSHGLDQHRLDGVRFAAAAFTNLSRDHLDYHPSMDAYLAAKRRLFSDLMSAGATAVINADSPHAQPLIELSRQRQLRLWCYGLAGDELRLDAARPHGDGQHLVLTLFGRRYEVDLPLIGAFMAGNALAALGLTVAVGVPVDSALVTMAKLKGAPGRLERVATHRAGAPVLVDYAHKPDALEQVLRALRPHTHGRLIVVFGCGGDRDPGKRPIMGDIAARLADVAIVTDDNPRSEDPAAIRAAIMAGVTGGTASVVEVKDGRRAAIRAGLDAVRGPDDLVVIAGKGHEQGQTISGVTHPFDDAVVARELTAAPSARGAAA</sequence>
<keyword evidence="7" id="KW-0963">Cytoplasm</keyword>
<dbReference type="Gene3D" id="3.40.1390.10">
    <property type="entry name" value="MurE/MurF, N-terminal domain"/>
    <property type="match status" value="1"/>
</dbReference>
<dbReference type="GO" id="GO:0051301">
    <property type="term" value="P:cell division"/>
    <property type="evidence" value="ECO:0007669"/>
    <property type="project" value="UniProtKB-KW"/>
</dbReference>
<evidence type="ECO:0000256" key="8">
    <source>
        <dbReference type="RuleBase" id="RU004135"/>
    </source>
</evidence>
<feature type="binding site" evidence="7">
    <location>
        <position position="183"/>
    </location>
    <ligand>
        <name>UDP-N-acetyl-alpha-D-muramoyl-L-alanyl-D-glutamate</name>
        <dbReference type="ChEBI" id="CHEBI:83900"/>
    </ligand>
</feature>
<dbReference type="SUPFAM" id="SSF63418">
    <property type="entry name" value="MurE/MurF N-terminal domain"/>
    <property type="match status" value="1"/>
</dbReference>
<comment type="caution">
    <text evidence="7">Lacks conserved residue(s) required for the propagation of feature annotation.</text>
</comment>
<gene>
    <name evidence="7" type="primary">murE</name>
    <name evidence="13" type="ORF">FHP25_20485</name>
</gene>
<evidence type="ECO:0000259" key="10">
    <source>
        <dbReference type="Pfam" id="PF01225"/>
    </source>
</evidence>
<evidence type="ECO:0000256" key="5">
    <source>
        <dbReference type="ARBA" id="ARBA00023306"/>
    </source>
</evidence>
<dbReference type="Gene3D" id="3.90.190.20">
    <property type="entry name" value="Mur ligase, C-terminal domain"/>
    <property type="match status" value="1"/>
</dbReference>
<comment type="PTM">
    <text evidence="7">Carboxylation is probably crucial for Mg(2+) binding and, consequently, for the gamma-phosphate positioning of ATP.</text>
</comment>
<evidence type="ECO:0000259" key="11">
    <source>
        <dbReference type="Pfam" id="PF02875"/>
    </source>
</evidence>
<evidence type="ECO:0000256" key="6">
    <source>
        <dbReference type="ARBA" id="ARBA00023316"/>
    </source>
</evidence>
<keyword evidence="14" id="KW-1185">Reference proteome</keyword>
<keyword evidence="5 7" id="KW-0131">Cell cycle</keyword>
<feature type="binding site" evidence="7">
    <location>
        <position position="189"/>
    </location>
    <ligand>
        <name>UDP-N-acetyl-alpha-D-muramoyl-L-alanyl-D-glutamate</name>
        <dbReference type="ChEBI" id="CHEBI:83900"/>
    </ligand>
</feature>
<dbReference type="HAMAP" id="MF_00208">
    <property type="entry name" value="MurE"/>
    <property type="match status" value="1"/>
</dbReference>
<evidence type="ECO:0000256" key="4">
    <source>
        <dbReference type="ARBA" id="ARBA00022984"/>
    </source>
</evidence>
<dbReference type="Gene3D" id="3.40.1190.10">
    <property type="entry name" value="Mur-like, catalytic domain"/>
    <property type="match status" value="1"/>
</dbReference>
<feature type="binding site" evidence="7">
    <location>
        <position position="387"/>
    </location>
    <ligand>
        <name>meso-2,6-diaminopimelate</name>
        <dbReference type="ChEBI" id="CHEBI:57791"/>
    </ligand>
</feature>
<keyword evidence="2 7" id="KW-0132">Cell division</keyword>
<evidence type="ECO:0000313" key="13">
    <source>
        <dbReference type="EMBL" id="TXL73561.1"/>
    </source>
</evidence>
<feature type="binding site" evidence="7">
    <location>
        <position position="469"/>
    </location>
    <ligand>
        <name>meso-2,6-diaminopimelate</name>
        <dbReference type="ChEBI" id="CHEBI:57791"/>
    </ligand>
</feature>
<evidence type="ECO:0000256" key="9">
    <source>
        <dbReference type="SAM" id="MobiDB-lite"/>
    </source>
</evidence>
<dbReference type="PANTHER" id="PTHR23135:SF4">
    <property type="entry name" value="UDP-N-ACETYLMURAMOYL-L-ALANYL-D-GLUTAMATE--2,6-DIAMINOPIMELATE LIGASE MURE HOMOLOG, CHLOROPLASTIC"/>
    <property type="match status" value="1"/>
</dbReference>
<dbReference type="Pfam" id="PF02875">
    <property type="entry name" value="Mur_ligase_C"/>
    <property type="match status" value="1"/>
</dbReference>
<organism evidence="13 14">
    <name type="scientific">Vineibacter terrae</name>
    <dbReference type="NCBI Taxonomy" id="2586908"/>
    <lineage>
        <taxon>Bacteria</taxon>
        <taxon>Pseudomonadati</taxon>
        <taxon>Pseudomonadota</taxon>
        <taxon>Alphaproteobacteria</taxon>
        <taxon>Hyphomicrobiales</taxon>
        <taxon>Vineibacter</taxon>
    </lineage>
</organism>
<dbReference type="InterPro" id="IPR004101">
    <property type="entry name" value="Mur_ligase_C"/>
</dbReference>
<comment type="subcellular location">
    <subcellularLocation>
        <location evidence="7 8">Cytoplasm</location>
    </subcellularLocation>
</comment>
<proteinExistence type="inferred from homology"/>
<dbReference type="AlphaFoldDB" id="A0A5C8PJ56"/>
<feature type="binding site" evidence="7">
    <location>
        <position position="33"/>
    </location>
    <ligand>
        <name>UDP-N-acetyl-alpha-D-muramoyl-L-alanyl-D-glutamate</name>
        <dbReference type="ChEBI" id="CHEBI:83900"/>
    </ligand>
</feature>
<dbReference type="RefSeq" id="WP_147848835.1">
    <property type="nucleotide sequence ID" value="NZ_VDUZ01000024.1"/>
</dbReference>
<feature type="binding site" evidence="7">
    <location>
        <begin position="156"/>
        <end position="157"/>
    </location>
    <ligand>
        <name>UDP-N-acetyl-alpha-D-muramoyl-L-alanyl-D-glutamate</name>
        <dbReference type="ChEBI" id="CHEBI:83900"/>
    </ligand>
</feature>
<accession>A0A5C8PJ56</accession>
<feature type="domain" description="Mur ligase N-terminal catalytic" evidence="10">
    <location>
        <begin position="25"/>
        <end position="101"/>
    </location>
</feature>
<evidence type="ECO:0000259" key="12">
    <source>
        <dbReference type="Pfam" id="PF08245"/>
    </source>
</evidence>
<dbReference type="Pfam" id="PF08245">
    <property type="entry name" value="Mur_ligase_M"/>
    <property type="match status" value="1"/>
</dbReference>
<reference evidence="13 14" key="1">
    <citation type="submission" date="2019-06" db="EMBL/GenBank/DDBJ databases">
        <title>New taxonomy in bacterial strain CC-CFT640, isolated from vineyard.</title>
        <authorList>
            <person name="Lin S.-Y."/>
            <person name="Tsai C.-F."/>
            <person name="Young C.-C."/>
        </authorList>
    </citation>
    <scope>NUCLEOTIDE SEQUENCE [LARGE SCALE GENOMIC DNA]</scope>
    <source>
        <strain evidence="13 14">CC-CFT640</strain>
    </source>
</reference>
<feature type="domain" description="Mur ligase central" evidence="12">
    <location>
        <begin position="112"/>
        <end position="314"/>
    </location>
</feature>
<name>A0A5C8PJ56_9HYPH</name>
<keyword evidence="7" id="KW-0460">Magnesium</keyword>
<evidence type="ECO:0000256" key="7">
    <source>
        <dbReference type="HAMAP-Rule" id="MF_00208"/>
    </source>
</evidence>
<dbReference type="NCBIfam" id="TIGR01085">
    <property type="entry name" value="murE"/>
    <property type="match status" value="1"/>
</dbReference>
<protein>
    <recommendedName>
        <fullName evidence="7">UDP-N-acetylmuramoyl-L-alanyl-D-glutamate--2,6-diaminopimelate ligase</fullName>
        <ecNumber evidence="7">6.3.2.13</ecNumber>
    </recommendedName>
    <alternativeName>
        <fullName evidence="7">Meso-A2pm-adding enzyme</fullName>
    </alternativeName>
    <alternativeName>
        <fullName evidence="7">Meso-diaminopimelate-adding enzyme</fullName>
    </alternativeName>
    <alternativeName>
        <fullName evidence="7">UDP-MurNAc-L-Ala-D-Glu:meso-diaminopimelate ligase</fullName>
    </alternativeName>
    <alternativeName>
        <fullName evidence="7">UDP-MurNAc-tripeptide synthetase</fullName>
    </alternativeName>
    <alternativeName>
        <fullName evidence="7">UDP-N-acetylmuramyl-tripeptide synthetase</fullName>
    </alternativeName>
</protein>
<feature type="modified residue" description="N6-carboxylysine" evidence="7">
    <location>
        <position position="223"/>
    </location>
</feature>
<dbReference type="Proteomes" id="UP000321638">
    <property type="component" value="Unassembled WGS sequence"/>
</dbReference>
<dbReference type="OrthoDB" id="9800958at2"/>
<dbReference type="PANTHER" id="PTHR23135">
    <property type="entry name" value="MUR LIGASE FAMILY MEMBER"/>
    <property type="match status" value="1"/>
</dbReference>
<dbReference type="GO" id="GO:0008360">
    <property type="term" value="P:regulation of cell shape"/>
    <property type="evidence" value="ECO:0007669"/>
    <property type="project" value="UniProtKB-KW"/>
</dbReference>
<dbReference type="GO" id="GO:0000287">
    <property type="term" value="F:magnesium ion binding"/>
    <property type="evidence" value="ECO:0007669"/>
    <property type="project" value="UniProtKB-UniRule"/>
</dbReference>
<keyword evidence="6 7" id="KW-0961">Cell wall biogenesis/degradation</keyword>
<dbReference type="GO" id="GO:0009252">
    <property type="term" value="P:peptidoglycan biosynthetic process"/>
    <property type="evidence" value="ECO:0007669"/>
    <property type="project" value="UniProtKB-UniRule"/>
</dbReference>
<dbReference type="EMBL" id="VDUZ01000024">
    <property type="protein sequence ID" value="TXL73561.1"/>
    <property type="molecule type" value="Genomic_DNA"/>
</dbReference>
<dbReference type="Pfam" id="PF01225">
    <property type="entry name" value="Mur_ligase"/>
    <property type="match status" value="1"/>
</dbReference>
<dbReference type="NCBIfam" id="NF001124">
    <property type="entry name" value="PRK00139.1-2"/>
    <property type="match status" value="1"/>
</dbReference>
<dbReference type="InterPro" id="IPR035911">
    <property type="entry name" value="MurE/MurF_N"/>
</dbReference>
<keyword evidence="3 7" id="KW-0133">Cell shape</keyword>
<comment type="pathway">
    <text evidence="7 8">Cell wall biogenesis; peptidoglycan biosynthesis.</text>
</comment>
<feature type="binding site" evidence="7">
    <location>
        <begin position="114"/>
        <end position="120"/>
    </location>
    <ligand>
        <name>ATP</name>
        <dbReference type="ChEBI" id="CHEBI:30616"/>
    </ligand>
</feature>
<dbReference type="UniPathway" id="UPA00219"/>
<dbReference type="InterPro" id="IPR005761">
    <property type="entry name" value="UDP-N-AcMur-Glu-dNH2Pim_ligase"/>
</dbReference>
<feature type="short sequence motif" description="Meso-diaminopimelate recognition motif" evidence="7">
    <location>
        <begin position="411"/>
        <end position="414"/>
    </location>
</feature>
<dbReference type="EC" id="6.3.2.13" evidence="7"/>
<feature type="binding site" evidence="7">
    <location>
        <position position="465"/>
    </location>
    <ligand>
        <name>meso-2,6-diaminopimelate</name>
        <dbReference type="ChEBI" id="CHEBI:57791"/>
    </ligand>
</feature>
<feature type="binding site" evidence="7">
    <location>
        <begin position="411"/>
        <end position="414"/>
    </location>
    <ligand>
        <name>meso-2,6-diaminopimelate</name>
        <dbReference type="ChEBI" id="CHEBI:57791"/>
    </ligand>
</feature>
<comment type="catalytic activity">
    <reaction evidence="7">
        <text>UDP-N-acetyl-alpha-D-muramoyl-L-alanyl-D-glutamate + meso-2,6-diaminopimelate + ATP = UDP-N-acetyl-alpha-D-muramoyl-L-alanyl-gamma-D-glutamyl-meso-2,6-diaminopimelate + ADP + phosphate + H(+)</text>
        <dbReference type="Rhea" id="RHEA:23676"/>
        <dbReference type="ChEBI" id="CHEBI:15378"/>
        <dbReference type="ChEBI" id="CHEBI:30616"/>
        <dbReference type="ChEBI" id="CHEBI:43474"/>
        <dbReference type="ChEBI" id="CHEBI:57791"/>
        <dbReference type="ChEBI" id="CHEBI:83900"/>
        <dbReference type="ChEBI" id="CHEBI:83905"/>
        <dbReference type="ChEBI" id="CHEBI:456216"/>
        <dbReference type="EC" id="6.3.2.13"/>
    </reaction>
</comment>
<evidence type="ECO:0000256" key="2">
    <source>
        <dbReference type="ARBA" id="ARBA00022618"/>
    </source>
</evidence>
<dbReference type="InterPro" id="IPR036615">
    <property type="entry name" value="Mur_ligase_C_dom_sf"/>
</dbReference>
<keyword evidence="7 13" id="KW-0436">Ligase</keyword>
<dbReference type="GO" id="GO:0005737">
    <property type="term" value="C:cytoplasm"/>
    <property type="evidence" value="ECO:0007669"/>
    <property type="project" value="UniProtKB-SubCell"/>
</dbReference>
<comment type="similarity">
    <text evidence="1 7">Belongs to the MurCDEF family. MurE subfamily.</text>
</comment>
<dbReference type="NCBIfam" id="NF001126">
    <property type="entry name" value="PRK00139.1-4"/>
    <property type="match status" value="1"/>
</dbReference>
<dbReference type="InterPro" id="IPR013221">
    <property type="entry name" value="Mur_ligase_cen"/>
</dbReference>
<dbReference type="GO" id="GO:0005524">
    <property type="term" value="F:ATP binding"/>
    <property type="evidence" value="ECO:0007669"/>
    <property type="project" value="UniProtKB-UniRule"/>
</dbReference>
<dbReference type="SUPFAM" id="SSF53244">
    <property type="entry name" value="MurD-like peptide ligases, peptide-binding domain"/>
    <property type="match status" value="1"/>
</dbReference>
<evidence type="ECO:0000256" key="1">
    <source>
        <dbReference type="ARBA" id="ARBA00005898"/>
    </source>
</evidence>
<dbReference type="InterPro" id="IPR000713">
    <property type="entry name" value="Mur_ligase_N"/>
</dbReference>
<feature type="region of interest" description="Disordered" evidence="9">
    <location>
        <begin position="1"/>
        <end position="23"/>
    </location>
</feature>
<comment type="caution">
    <text evidence="13">The sequence shown here is derived from an EMBL/GenBank/DDBJ whole genome shotgun (WGS) entry which is preliminary data.</text>
</comment>
<keyword evidence="4 7" id="KW-0573">Peptidoglycan synthesis</keyword>